<dbReference type="EMBL" id="HBHX01009695">
    <property type="protein sequence ID" value="CAE0104729.1"/>
    <property type="molecule type" value="Transcribed_RNA"/>
</dbReference>
<evidence type="ECO:0000256" key="1">
    <source>
        <dbReference type="SAM" id="MobiDB-lite"/>
    </source>
</evidence>
<feature type="region of interest" description="Disordered" evidence="1">
    <location>
        <begin position="1"/>
        <end position="20"/>
    </location>
</feature>
<protein>
    <submittedName>
        <fullName evidence="2">Uncharacterized protein</fullName>
    </submittedName>
</protein>
<feature type="region of interest" description="Disordered" evidence="1">
    <location>
        <begin position="69"/>
        <end position="101"/>
    </location>
</feature>
<gene>
    <name evidence="2" type="ORF">HERI1096_LOCUS5387</name>
</gene>
<name>A0A7S3AJK3_9EUKA</name>
<dbReference type="AlphaFoldDB" id="A0A7S3AJK3"/>
<evidence type="ECO:0000313" key="2">
    <source>
        <dbReference type="EMBL" id="CAE0104729.1"/>
    </source>
</evidence>
<feature type="compositionally biased region" description="Basic and acidic residues" evidence="1">
    <location>
        <begin position="44"/>
        <end position="55"/>
    </location>
</feature>
<reference evidence="2" key="1">
    <citation type="submission" date="2021-01" db="EMBL/GenBank/DDBJ databases">
        <authorList>
            <person name="Corre E."/>
            <person name="Pelletier E."/>
            <person name="Niang G."/>
            <person name="Scheremetjew M."/>
            <person name="Finn R."/>
            <person name="Kale V."/>
            <person name="Holt S."/>
            <person name="Cochrane G."/>
            <person name="Meng A."/>
            <person name="Brown T."/>
            <person name="Cohen L."/>
        </authorList>
    </citation>
    <scope>NUCLEOTIDE SEQUENCE</scope>
    <source>
        <strain evidence="2">CCMP281</strain>
    </source>
</reference>
<proteinExistence type="predicted"/>
<feature type="region of interest" description="Disordered" evidence="1">
    <location>
        <begin position="37"/>
        <end position="57"/>
    </location>
</feature>
<accession>A0A7S3AJK3</accession>
<organism evidence="2">
    <name type="scientific">Haptolina ericina</name>
    <dbReference type="NCBI Taxonomy" id="156174"/>
    <lineage>
        <taxon>Eukaryota</taxon>
        <taxon>Haptista</taxon>
        <taxon>Haptophyta</taxon>
        <taxon>Prymnesiophyceae</taxon>
        <taxon>Prymnesiales</taxon>
        <taxon>Prymnesiaceae</taxon>
        <taxon>Haptolina</taxon>
    </lineage>
</organism>
<sequence>MPVRSARMAASATPETPSDGMDELAAAAAVFAMQVDSESDEDLAAERGAGERGSDMELPGVFESFAVDKENNSVDAAPGGVEDDTKQVLPAPRNTSNSPCT</sequence>